<dbReference type="PANTHER" id="PTHR10974:SF75">
    <property type="entry name" value="SULFATASE DOMAIN-CONTAINING PROTEIN"/>
    <property type="match status" value="1"/>
</dbReference>
<dbReference type="Pfam" id="PF02995">
    <property type="entry name" value="DUF229"/>
    <property type="match status" value="1"/>
</dbReference>
<sequence length="92" mass="10505">MGDHGLRFGQFRSTRVGQVEDNNPALFVVVPEKLRNNYPIMNMLQENSKQLISHFDLYASFVDIARNPMLTGPAKRKSTKKIQRVIACVNEN</sequence>
<accession>A0A914CD13</accession>
<dbReference type="WBParaSite" id="ACRNAN_Path_900.g3468.t1">
    <property type="protein sequence ID" value="ACRNAN_Path_900.g3468.t1"/>
    <property type="gene ID" value="ACRNAN_Path_900.g3468"/>
</dbReference>
<dbReference type="Proteomes" id="UP000887540">
    <property type="component" value="Unplaced"/>
</dbReference>
<evidence type="ECO:0000313" key="2">
    <source>
        <dbReference type="WBParaSite" id="ACRNAN_Path_900.g3468.t1"/>
    </source>
</evidence>
<protein>
    <submittedName>
        <fullName evidence="2">Uncharacterized protein</fullName>
    </submittedName>
</protein>
<dbReference type="InterPro" id="IPR004245">
    <property type="entry name" value="DUF229"/>
</dbReference>
<name>A0A914CD13_9BILA</name>
<evidence type="ECO:0000313" key="1">
    <source>
        <dbReference type="Proteomes" id="UP000887540"/>
    </source>
</evidence>
<organism evidence="1 2">
    <name type="scientific">Acrobeloides nanus</name>
    <dbReference type="NCBI Taxonomy" id="290746"/>
    <lineage>
        <taxon>Eukaryota</taxon>
        <taxon>Metazoa</taxon>
        <taxon>Ecdysozoa</taxon>
        <taxon>Nematoda</taxon>
        <taxon>Chromadorea</taxon>
        <taxon>Rhabditida</taxon>
        <taxon>Tylenchina</taxon>
        <taxon>Cephalobomorpha</taxon>
        <taxon>Cephaloboidea</taxon>
        <taxon>Cephalobidae</taxon>
        <taxon>Acrobeloides</taxon>
    </lineage>
</organism>
<proteinExistence type="predicted"/>
<dbReference type="AlphaFoldDB" id="A0A914CD13"/>
<dbReference type="GO" id="GO:0005615">
    <property type="term" value="C:extracellular space"/>
    <property type="evidence" value="ECO:0007669"/>
    <property type="project" value="TreeGrafter"/>
</dbReference>
<reference evidence="2" key="1">
    <citation type="submission" date="2022-11" db="UniProtKB">
        <authorList>
            <consortium name="WormBaseParasite"/>
        </authorList>
    </citation>
    <scope>IDENTIFICATION</scope>
</reference>
<keyword evidence="1" id="KW-1185">Reference proteome</keyword>
<dbReference type="PANTHER" id="PTHR10974">
    <property type="entry name" value="FI08016P-RELATED"/>
    <property type="match status" value="1"/>
</dbReference>